<gene>
    <name evidence="2" type="ORF">GCM10023092_26400</name>
</gene>
<feature type="transmembrane region" description="Helical" evidence="1">
    <location>
        <begin position="69"/>
        <end position="87"/>
    </location>
</feature>
<keyword evidence="1" id="KW-0812">Transmembrane</keyword>
<evidence type="ECO:0000313" key="2">
    <source>
        <dbReference type="EMBL" id="GAA4458287.1"/>
    </source>
</evidence>
<dbReference type="EMBL" id="BAABEZ010000024">
    <property type="protein sequence ID" value="GAA4458287.1"/>
    <property type="molecule type" value="Genomic_DNA"/>
</dbReference>
<keyword evidence="3" id="KW-1185">Reference proteome</keyword>
<organism evidence="2 3">
    <name type="scientific">Rurimicrobium arvi</name>
    <dbReference type="NCBI Taxonomy" id="2049916"/>
    <lineage>
        <taxon>Bacteria</taxon>
        <taxon>Pseudomonadati</taxon>
        <taxon>Bacteroidota</taxon>
        <taxon>Chitinophagia</taxon>
        <taxon>Chitinophagales</taxon>
        <taxon>Chitinophagaceae</taxon>
        <taxon>Rurimicrobium</taxon>
    </lineage>
</organism>
<dbReference type="Proteomes" id="UP001501410">
    <property type="component" value="Unassembled WGS sequence"/>
</dbReference>
<evidence type="ECO:0000313" key="3">
    <source>
        <dbReference type="Proteomes" id="UP001501410"/>
    </source>
</evidence>
<comment type="caution">
    <text evidence="2">The sequence shown here is derived from an EMBL/GenBank/DDBJ whole genome shotgun (WGS) entry which is preliminary data.</text>
</comment>
<proteinExistence type="predicted"/>
<dbReference type="RefSeq" id="WP_344828097.1">
    <property type="nucleotide sequence ID" value="NZ_BAABEZ010000024.1"/>
</dbReference>
<sequence>MSKLVDISGDGLLHYVKRSITKKRTTFWNMLKCISKSQYRPSLFLMVSFALAFVYLISPKPFIAHQPLYVRVVHTLLVMAVLLKILSHETYRFTRFKAKGRRSCCD</sequence>
<keyword evidence="1" id="KW-1133">Transmembrane helix</keyword>
<name>A0ABP8MYJ2_9BACT</name>
<accession>A0ABP8MYJ2</accession>
<evidence type="ECO:0000256" key="1">
    <source>
        <dbReference type="SAM" id="Phobius"/>
    </source>
</evidence>
<reference evidence="3" key="1">
    <citation type="journal article" date="2019" name="Int. J. Syst. Evol. Microbiol.">
        <title>The Global Catalogue of Microorganisms (GCM) 10K type strain sequencing project: providing services to taxonomists for standard genome sequencing and annotation.</title>
        <authorList>
            <consortium name="The Broad Institute Genomics Platform"/>
            <consortium name="The Broad Institute Genome Sequencing Center for Infectious Disease"/>
            <person name="Wu L."/>
            <person name="Ma J."/>
        </authorList>
    </citation>
    <scope>NUCLEOTIDE SEQUENCE [LARGE SCALE GENOMIC DNA]</scope>
    <source>
        <strain evidence="3">JCM 31921</strain>
    </source>
</reference>
<feature type="transmembrane region" description="Helical" evidence="1">
    <location>
        <begin position="39"/>
        <end position="57"/>
    </location>
</feature>
<keyword evidence="1" id="KW-0472">Membrane</keyword>
<protein>
    <submittedName>
        <fullName evidence="2">Uncharacterized protein</fullName>
    </submittedName>
</protein>